<dbReference type="Gene3D" id="3.30.420.10">
    <property type="entry name" value="Ribonuclease H-like superfamily/Ribonuclease H"/>
    <property type="match status" value="1"/>
</dbReference>
<feature type="compositionally biased region" description="Basic and acidic residues" evidence="5">
    <location>
        <begin position="56"/>
        <end position="65"/>
    </location>
</feature>
<evidence type="ECO:0000256" key="3">
    <source>
        <dbReference type="ARBA" id="ARBA00022741"/>
    </source>
</evidence>
<proteinExistence type="inferred from homology"/>
<dbReference type="InterPro" id="IPR005162">
    <property type="entry name" value="Retrotrans_gag_dom"/>
</dbReference>
<keyword evidence="3" id="KW-0547">Nucleotide-binding</keyword>
<dbReference type="InterPro" id="IPR021886">
    <property type="entry name" value="MgsA_C"/>
</dbReference>
<dbReference type="InterPro" id="IPR041577">
    <property type="entry name" value="RT_RNaseH_2"/>
</dbReference>
<feature type="region of interest" description="Disordered" evidence="5">
    <location>
        <begin position="1342"/>
        <end position="1392"/>
    </location>
</feature>
<dbReference type="PANTHER" id="PTHR13779">
    <property type="entry name" value="WERNER HELICASE-INTERACTING PROTEIN 1 FAMILY MEMBER"/>
    <property type="match status" value="1"/>
</dbReference>
<dbReference type="Gene3D" id="1.10.8.60">
    <property type="match status" value="1"/>
</dbReference>
<evidence type="ECO:0000313" key="7">
    <source>
        <dbReference type="EMBL" id="GEU60269.1"/>
    </source>
</evidence>
<dbReference type="Pfam" id="PF17921">
    <property type="entry name" value="Integrase_H2C2"/>
    <property type="match status" value="1"/>
</dbReference>
<dbReference type="GO" id="GO:0017116">
    <property type="term" value="F:single-stranded DNA helicase activity"/>
    <property type="evidence" value="ECO:0007669"/>
    <property type="project" value="TreeGrafter"/>
</dbReference>
<comment type="similarity">
    <text evidence="1">Belongs to the AAA ATPase family. RarA/MGS1/WRNIP1 subfamily.</text>
</comment>
<dbReference type="Pfam" id="PF17919">
    <property type="entry name" value="RT_RNaseH_2"/>
    <property type="match status" value="1"/>
</dbReference>
<dbReference type="InterPro" id="IPR003593">
    <property type="entry name" value="AAA+_ATPase"/>
</dbReference>
<dbReference type="SUPFAM" id="SSF56672">
    <property type="entry name" value="DNA/RNA polymerases"/>
    <property type="match status" value="1"/>
</dbReference>
<organism evidence="7">
    <name type="scientific">Tanacetum cinerariifolium</name>
    <name type="common">Dalmatian daisy</name>
    <name type="synonym">Chrysanthemum cinerariifolium</name>
    <dbReference type="NCBI Taxonomy" id="118510"/>
    <lineage>
        <taxon>Eukaryota</taxon>
        <taxon>Viridiplantae</taxon>
        <taxon>Streptophyta</taxon>
        <taxon>Embryophyta</taxon>
        <taxon>Tracheophyta</taxon>
        <taxon>Spermatophyta</taxon>
        <taxon>Magnoliopsida</taxon>
        <taxon>eudicotyledons</taxon>
        <taxon>Gunneridae</taxon>
        <taxon>Pentapetalae</taxon>
        <taxon>asterids</taxon>
        <taxon>campanulids</taxon>
        <taxon>Asterales</taxon>
        <taxon>Asteraceae</taxon>
        <taxon>Asteroideae</taxon>
        <taxon>Anthemideae</taxon>
        <taxon>Anthemidinae</taxon>
        <taxon>Tanacetum</taxon>
    </lineage>
</organism>
<feature type="compositionally biased region" description="Basic and acidic residues" evidence="5">
    <location>
        <begin position="1355"/>
        <end position="1373"/>
    </location>
</feature>
<gene>
    <name evidence="7" type="ORF">Tci_032247</name>
</gene>
<accession>A0A6L2LGU6</accession>
<dbReference type="CDD" id="cd00009">
    <property type="entry name" value="AAA"/>
    <property type="match status" value="1"/>
</dbReference>
<dbReference type="Pfam" id="PF16193">
    <property type="entry name" value="AAA_assoc_2"/>
    <property type="match status" value="1"/>
</dbReference>
<feature type="compositionally biased region" description="Polar residues" evidence="5">
    <location>
        <begin position="35"/>
        <end position="48"/>
    </location>
</feature>
<dbReference type="GO" id="GO:0005524">
    <property type="term" value="F:ATP binding"/>
    <property type="evidence" value="ECO:0007669"/>
    <property type="project" value="UniProtKB-KW"/>
</dbReference>
<dbReference type="FunFam" id="1.20.272.10:FF:000001">
    <property type="entry name" value="Putative AAA family ATPase"/>
    <property type="match status" value="1"/>
</dbReference>
<dbReference type="EMBL" id="BKCJ010004308">
    <property type="protein sequence ID" value="GEU60269.1"/>
    <property type="molecule type" value="Genomic_DNA"/>
</dbReference>
<dbReference type="Gene3D" id="3.30.70.270">
    <property type="match status" value="1"/>
</dbReference>
<dbReference type="Gene3D" id="1.10.3710.10">
    <property type="entry name" value="DNA polymerase III clamp loader subunits, C-terminal domain"/>
    <property type="match status" value="1"/>
</dbReference>
<dbReference type="InterPro" id="IPR008921">
    <property type="entry name" value="DNA_pol3_clamp-load_cplx_C"/>
</dbReference>
<feature type="compositionally biased region" description="Basic residues" evidence="5">
    <location>
        <begin position="585"/>
        <end position="597"/>
    </location>
</feature>
<dbReference type="Pfam" id="PF12002">
    <property type="entry name" value="MgsA_C"/>
    <property type="match status" value="1"/>
</dbReference>
<dbReference type="Pfam" id="PF00004">
    <property type="entry name" value="AAA"/>
    <property type="match status" value="1"/>
</dbReference>
<dbReference type="Pfam" id="PF03732">
    <property type="entry name" value="Retrotrans_gag"/>
    <property type="match status" value="1"/>
</dbReference>
<dbReference type="InterPro" id="IPR036397">
    <property type="entry name" value="RNaseH_sf"/>
</dbReference>
<dbReference type="SMART" id="SM00382">
    <property type="entry name" value="AAA"/>
    <property type="match status" value="1"/>
</dbReference>
<evidence type="ECO:0000259" key="6">
    <source>
        <dbReference type="SMART" id="SM00382"/>
    </source>
</evidence>
<comment type="caution">
    <text evidence="7">The sequence shown here is derived from an EMBL/GenBank/DDBJ whole genome shotgun (WGS) entry which is preliminary data.</text>
</comment>
<dbReference type="Gene3D" id="3.40.50.300">
    <property type="entry name" value="P-loop containing nucleotide triphosphate hydrolases"/>
    <property type="match status" value="1"/>
</dbReference>
<dbReference type="InterPro" id="IPR043502">
    <property type="entry name" value="DNA/RNA_pol_sf"/>
</dbReference>
<dbReference type="InterPro" id="IPR032423">
    <property type="entry name" value="AAA_assoc_2"/>
</dbReference>
<evidence type="ECO:0000256" key="2">
    <source>
        <dbReference type="ARBA" id="ARBA00022705"/>
    </source>
</evidence>
<dbReference type="InterPro" id="IPR003959">
    <property type="entry name" value="ATPase_AAA_core"/>
</dbReference>
<sequence length="1433" mass="161977">MASSRLLHRKSLKHLFFTPIQTPKHYLPRHLSTVTRSLKQQQPQQKSITSKKRKQSEKPLSDRMRPHTINDIIGQDHLLSHKSSFLRSAIEAKRLPSFILWGPPGTGKTSIGRAIVNSCSLSSLYRFVCLSAVTAGVKDIRDLVDEARRIKETSINSVRTVLFVDEVHRFNKSQLDSFLPVIEDGSIVFIGATTENPSFHLITPLLSRCRVLTLNLLEPVHIAAILRRASHDRDKGLVCSLGFMPKEIEVSDEVVEYLSQHCDGDARVALNALEISSIAAAARLGYNGNVLDLDKNVDVVLSVNIDDAKQALQSKHLSYDKDGEQHYNLISALHKSMRGSDANASIYWLARMLEGGEQPLYIARRLIVFSSEDVGMADPLALPQAVSCYQACHFLGMPECSLNLAQCVVYLALAPKSIAVYKALRAATKAVKDSVGQNEGVPLHLRTAPTKLMKELGYAKGYIYTPDNPSAVQSFLPPSLQAEKLHQEKAQQEKLKAVKALLNFEEASQYSESETPNRRRNLKERLGPRGCPNQFRKPGTEARSFQITEGEGSGKKNDVQKIGEMDTERCYQSSRSKKTEIAFEKHRHKREYSRRTKAVSESEGSAGGHLKSKPKKQKSSMEDDLSQPWICEETFPFTPRIRYFDFPKTRMPSPIKTYDESEDPEDHLKIFQATAKTEHWAMPTWCHMFNSTLTGNARVCFDDFPKESIDSYDNLRKAFPENYLQQQNCIKDPVEIHNIKQRNGESTEEFMRSKFRSEIKNQLIPANTPLVGFSGEIIWPLGQISLLVRVGDEEHSTSAQMNFMVVRSPSSYNGIRKAGEPGVPRSAINQVREEKIQVEIHSKQTVAIGSTLIEEGRKELCGLLRRHLDVFTWKPADMTRVPRHIAEHRLNVREGCLPVRQKKRGQAPKRNKAISEKVKKLVETDIIKEVHYHSGCQTQEGTFLGYKVDVDGLRVSPDKVKAVLDLPSPKCLKDVQKLNGKLASLNRFLSKSAKKSLPFFKTLKKCPKKSDFQWTPKAEGAFKETKQSIAKLPMLTAPRKKEELIIYMAAAKEAISAVLMTERDGKQVPIYFAHTIVVITDQPIKQLLSNPKVTGRLLKWRFKLGEHDIQYRPRTSIKGQILVDFIMERPEDGAPNTPMEDREEHPDPWILFTDESSCVDGSGAGLIIMNPEGMEFTYALREKAIDEKEILAVVEKEGHSWMTQVYEYLTEGILPEEKKKARIVHRKANYVLREIHEGSCSMHVGPRSVVAKALRSGYFWPTMHTNTRNLIRDCKDCQVHHPVPRNSQEKLTPITSLWPFYKWRIDIARPFSEGPGKVKFLIVPIDYFTKWIEARPVETITGTQTVDPPFSQDPKSSHDDGFKPLSDDGKKVNEVPSKGNECNDQEKEYNVNSTNNVNTVSSTVNAVGTNKDHELSFDLNMSALEDVSIFNFK</sequence>
<dbReference type="Gene3D" id="1.10.340.70">
    <property type="match status" value="1"/>
</dbReference>
<dbReference type="CDD" id="cd18139">
    <property type="entry name" value="HLD_clamp_RarA"/>
    <property type="match status" value="1"/>
</dbReference>
<dbReference type="GO" id="GO:0003677">
    <property type="term" value="F:DNA binding"/>
    <property type="evidence" value="ECO:0007669"/>
    <property type="project" value="InterPro"/>
</dbReference>
<feature type="domain" description="AAA+ ATPase" evidence="6">
    <location>
        <begin position="94"/>
        <end position="217"/>
    </location>
</feature>
<dbReference type="SUPFAM" id="SSF48019">
    <property type="entry name" value="post-AAA+ oligomerization domain-like"/>
    <property type="match status" value="1"/>
</dbReference>
<dbReference type="GO" id="GO:0016887">
    <property type="term" value="F:ATP hydrolysis activity"/>
    <property type="evidence" value="ECO:0007669"/>
    <property type="project" value="InterPro"/>
</dbReference>
<dbReference type="InterPro" id="IPR027417">
    <property type="entry name" value="P-loop_NTPase"/>
</dbReference>
<name>A0A6L2LGU6_TANCI</name>
<dbReference type="InterPro" id="IPR051314">
    <property type="entry name" value="AAA_ATPase_RarA/MGS1/WRNIP1"/>
</dbReference>
<reference evidence="7" key="1">
    <citation type="journal article" date="2019" name="Sci. Rep.">
        <title>Draft genome of Tanacetum cinerariifolium, the natural source of mosquito coil.</title>
        <authorList>
            <person name="Yamashiro T."/>
            <person name="Shiraishi A."/>
            <person name="Satake H."/>
            <person name="Nakayama K."/>
        </authorList>
    </citation>
    <scope>NUCLEOTIDE SEQUENCE</scope>
</reference>
<feature type="region of interest" description="Disordered" evidence="5">
    <location>
        <begin position="508"/>
        <end position="625"/>
    </location>
</feature>
<evidence type="ECO:0000256" key="4">
    <source>
        <dbReference type="ARBA" id="ARBA00022840"/>
    </source>
</evidence>
<dbReference type="GO" id="GO:0005634">
    <property type="term" value="C:nucleus"/>
    <property type="evidence" value="ECO:0007669"/>
    <property type="project" value="TreeGrafter"/>
</dbReference>
<evidence type="ECO:0000256" key="5">
    <source>
        <dbReference type="SAM" id="MobiDB-lite"/>
    </source>
</evidence>
<dbReference type="GO" id="GO:0000731">
    <property type="term" value="P:DNA synthesis involved in DNA repair"/>
    <property type="evidence" value="ECO:0007669"/>
    <property type="project" value="TreeGrafter"/>
</dbReference>
<dbReference type="GO" id="GO:0008047">
    <property type="term" value="F:enzyme activator activity"/>
    <property type="evidence" value="ECO:0007669"/>
    <property type="project" value="TreeGrafter"/>
</dbReference>
<dbReference type="Gene3D" id="1.20.272.10">
    <property type="match status" value="1"/>
</dbReference>
<dbReference type="SUPFAM" id="SSF52540">
    <property type="entry name" value="P-loop containing nucleoside triphosphate hydrolases"/>
    <property type="match status" value="1"/>
</dbReference>
<dbReference type="GO" id="GO:0006261">
    <property type="term" value="P:DNA-templated DNA replication"/>
    <property type="evidence" value="ECO:0007669"/>
    <property type="project" value="TreeGrafter"/>
</dbReference>
<feature type="region of interest" description="Disordered" evidence="5">
    <location>
        <begin position="35"/>
        <end position="66"/>
    </location>
</feature>
<feature type="compositionally biased region" description="Basic and acidic residues" evidence="5">
    <location>
        <begin position="552"/>
        <end position="569"/>
    </location>
</feature>
<protein>
    <submittedName>
        <fullName evidence="7">ATPase WRNIP1</fullName>
    </submittedName>
</protein>
<keyword evidence="4" id="KW-0067">ATP-binding</keyword>
<dbReference type="PANTHER" id="PTHR13779:SF7">
    <property type="entry name" value="ATPASE WRNIP1"/>
    <property type="match status" value="1"/>
</dbReference>
<evidence type="ECO:0000256" key="1">
    <source>
        <dbReference type="ARBA" id="ARBA00008959"/>
    </source>
</evidence>
<dbReference type="InterPro" id="IPR041588">
    <property type="entry name" value="Integrase_H2C2"/>
</dbReference>
<dbReference type="InterPro" id="IPR043128">
    <property type="entry name" value="Rev_trsase/Diguanyl_cyclase"/>
</dbReference>
<dbReference type="FunFam" id="3.40.50.300:FF:000137">
    <property type="entry name" value="Replication-associated recombination protein A"/>
    <property type="match status" value="1"/>
</dbReference>
<keyword evidence="2" id="KW-0235">DNA replication</keyword>
<dbReference type="FunFam" id="1.10.8.60:FF:000195">
    <property type="entry name" value="AAA-type ATPase family protein"/>
    <property type="match status" value="1"/>
</dbReference>